<dbReference type="Proteomes" id="UP000298327">
    <property type="component" value="Unassembled WGS sequence"/>
</dbReference>
<dbReference type="InterPro" id="IPR052228">
    <property type="entry name" value="Sec_Metab_Biosynth_Oxidored"/>
</dbReference>
<dbReference type="InterPro" id="IPR036291">
    <property type="entry name" value="NAD(P)-bd_dom_sf"/>
</dbReference>
<accession>A0A4Y9Z4A0</accession>
<dbReference type="PRINTS" id="PR00081">
    <property type="entry name" value="GDHRDH"/>
</dbReference>
<dbReference type="GO" id="GO:0016491">
    <property type="term" value="F:oxidoreductase activity"/>
    <property type="evidence" value="ECO:0007669"/>
    <property type="project" value="UniProtKB-KW"/>
</dbReference>
<gene>
    <name evidence="2" type="ORF">EVG20_g3054</name>
</gene>
<evidence type="ECO:0000256" key="1">
    <source>
        <dbReference type="ARBA" id="ARBA00023002"/>
    </source>
</evidence>
<protein>
    <recommendedName>
        <fullName evidence="4">Ketoreductase (KR) domain-containing protein</fullName>
    </recommendedName>
</protein>
<keyword evidence="1" id="KW-0560">Oxidoreductase</keyword>
<dbReference type="Gene3D" id="3.40.50.720">
    <property type="entry name" value="NAD(P)-binding Rossmann-like Domain"/>
    <property type="match status" value="1"/>
</dbReference>
<organism evidence="2 3">
    <name type="scientific">Dentipellis fragilis</name>
    <dbReference type="NCBI Taxonomy" id="205917"/>
    <lineage>
        <taxon>Eukaryota</taxon>
        <taxon>Fungi</taxon>
        <taxon>Dikarya</taxon>
        <taxon>Basidiomycota</taxon>
        <taxon>Agaricomycotina</taxon>
        <taxon>Agaricomycetes</taxon>
        <taxon>Russulales</taxon>
        <taxon>Hericiaceae</taxon>
        <taxon>Dentipellis</taxon>
    </lineage>
</organism>
<dbReference type="PANTHER" id="PTHR47534:SF3">
    <property type="entry name" value="ALCOHOL DEHYDROGENASE-LIKE C-TERMINAL DOMAIN-CONTAINING PROTEIN"/>
    <property type="match status" value="1"/>
</dbReference>
<dbReference type="OrthoDB" id="2898509at2759"/>
<sequence>MVWTRRRVAVVLASTCLVGLALTFAPRTNTAELAAQNTASAPKYAKPVAVFVGGTSGIGQGMAEAFNRHTEGNAHIVLVGRNRHAAEGVIAKMKAYGNGTSTGSYEFVPCDISLISNVKRSAADIVTKHPKVNYLVVTAGVLGASSVQTEEGLDRTAALHYYSRWSFIHELLPSLRFARDANEDAKVMSVYSAGDGGSFDRAATNNDLMVEEFALRNPGIVFSHASPGAVRTNLLKASDSFVLHAIDVVLPLLTPVTVSQDECGEYLWSGLYRSVPTLGSGSIVGAYRIDSQGRDLGTKRYYGSPEKRIAVWKHTLQATCTSDE</sequence>
<evidence type="ECO:0008006" key="4">
    <source>
        <dbReference type="Google" id="ProtNLM"/>
    </source>
</evidence>
<keyword evidence="3" id="KW-1185">Reference proteome</keyword>
<dbReference type="STRING" id="205917.A0A4Y9Z4A0"/>
<dbReference type="InterPro" id="IPR002347">
    <property type="entry name" value="SDR_fam"/>
</dbReference>
<dbReference type="EMBL" id="SEOQ01000131">
    <property type="protein sequence ID" value="TFY69666.1"/>
    <property type="molecule type" value="Genomic_DNA"/>
</dbReference>
<comment type="caution">
    <text evidence="2">The sequence shown here is derived from an EMBL/GenBank/DDBJ whole genome shotgun (WGS) entry which is preliminary data.</text>
</comment>
<proteinExistence type="predicted"/>
<name>A0A4Y9Z4A0_9AGAM</name>
<dbReference type="PANTHER" id="PTHR47534">
    <property type="entry name" value="YALI0E05731P"/>
    <property type="match status" value="1"/>
</dbReference>
<reference evidence="2 3" key="1">
    <citation type="submission" date="2019-02" db="EMBL/GenBank/DDBJ databases">
        <title>Genome sequencing of the rare red list fungi Dentipellis fragilis.</title>
        <authorList>
            <person name="Buettner E."/>
            <person name="Kellner H."/>
        </authorList>
    </citation>
    <scope>NUCLEOTIDE SEQUENCE [LARGE SCALE GENOMIC DNA]</scope>
    <source>
        <strain evidence="2 3">DSM 105465</strain>
    </source>
</reference>
<dbReference type="AlphaFoldDB" id="A0A4Y9Z4A0"/>
<evidence type="ECO:0000313" key="3">
    <source>
        <dbReference type="Proteomes" id="UP000298327"/>
    </source>
</evidence>
<evidence type="ECO:0000313" key="2">
    <source>
        <dbReference type="EMBL" id="TFY69666.1"/>
    </source>
</evidence>
<dbReference type="Pfam" id="PF00106">
    <property type="entry name" value="adh_short"/>
    <property type="match status" value="1"/>
</dbReference>
<dbReference type="SUPFAM" id="SSF51735">
    <property type="entry name" value="NAD(P)-binding Rossmann-fold domains"/>
    <property type="match status" value="1"/>
</dbReference>